<dbReference type="InterPro" id="IPR051553">
    <property type="entry name" value="Ran_GTPase-activating"/>
</dbReference>
<dbReference type="PROSITE" id="PS00626">
    <property type="entry name" value="RCC1_2"/>
    <property type="match status" value="1"/>
</dbReference>
<dbReference type="GO" id="GO:0005085">
    <property type="term" value="F:guanyl-nucleotide exchange factor activity"/>
    <property type="evidence" value="ECO:0007669"/>
    <property type="project" value="TreeGrafter"/>
</dbReference>
<sequence length="235" mass="26573">MTESFLVADDGTVWNWGEPNNMKPYCMDAPRWVPTLLNSIDNVDDIAVGEAHELYLKKDGSVWMIAYLAREKRTDPVKVMDNAAEIAAGSYHSLVLKKDGSLWAWGENECGQLGDGTYTARNHPTRVRFDLSLDDLPPPEDSKKTASGIDYAQVLRWEGGTFDLCRFSEEGIKYLDLPPELVEKLRPCLRQRQENTGDSQEDSYGLSDDDIDILNMIILYNMNRQNGKETGFAKQ</sequence>
<evidence type="ECO:0000313" key="1">
    <source>
        <dbReference type="EMBL" id="WAV90358.1"/>
    </source>
</evidence>
<reference evidence="1" key="1">
    <citation type="journal article" date="2022" name="Front. Microbiol.">
        <title>New perspectives on an old grouping: The genomic and phenotypic variability of Oxalobacter formigenes and the implications for calcium oxalate stone prevention.</title>
        <authorList>
            <person name="Chmiel J.A."/>
            <person name="Carr C."/>
            <person name="Stuivenberg G.A."/>
            <person name="Venema R."/>
            <person name="Chanyi R.M."/>
            <person name="Al K.F."/>
            <person name="Giguere D."/>
            <person name="Say H."/>
            <person name="Akouris P.P."/>
            <person name="Dominguez Romero S.A."/>
            <person name="Kwong A."/>
            <person name="Tai V."/>
            <person name="Koval S.F."/>
            <person name="Razvi H."/>
            <person name="Bjazevic J."/>
            <person name="Burton J.P."/>
        </authorList>
    </citation>
    <scope>NUCLEOTIDE SEQUENCE</scope>
    <source>
        <strain evidence="1">OxK</strain>
    </source>
</reference>
<dbReference type="PANTHER" id="PTHR45982">
    <property type="entry name" value="REGULATOR OF CHROMOSOME CONDENSATION"/>
    <property type="match status" value="1"/>
</dbReference>
<dbReference type="RefSeq" id="WP_269315459.1">
    <property type="nucleotide sequence ID" value="NZ_CP098251.1"/>
</dbReference>
<dbReference type="InterPro" id="IPR009091">
    <property type="entry name" value="RCC1/BLIP-II"/>
</dbReference>
<name>A0A9E9NS69_9BURK</name>
<dbReference type="Proteomes" id="UP001164819">
    <property type="component" value="Chromosome"/>
</dbReference>
<dbReference type="PROSITE" id="PS50012">
    <property type="entry name" value="RCC1_3"/>
    <property type="match status" value="1"/>
</dbReference>
<dbReference type="SUPFAM" id="SSF50985">
    <property type="entry name" value="RCC1/BLIP-II"/>
    <property type="match status" value="1"/>
</dbReference>
<protein>
    <submittedName>
        <fullName evidence="1">Uncharacterized protein</fullName>
    </submittedName>
</protein>
<organism evidence="1">
    <name type="scientific">Oxalobacter aliiformigenes</name>
    <dbReference type="NCBI Taxonomy" id="2946593"/>
    <lineage>
        <taxon>Bacteria</taxon>
        <taxon>Pseudomonadati</taxon>
        <taxon>Pseudomonadota</taxon>
        <taxon>Betaproteobacteria</taxon>
        <taxon>Burkholderiales</taxon>
        <taxon>Oxalobacteraceae</taxon>
        <taxon>Oxalobacter</taxon>
    </lineage>
</organism>
<proteinExistence type="predicted"/>
<dbReference type="AlphaFoldDB" id="A0A9E9NS69"/>
<dbReference type="PANTHER" id="PTHR45982:SF1">
    <property type="entry name" value="REGULATOR OF CHROMOSOME CONDENSATION"/>
    <property type="match status" value="1"/>
</dbReference>
<dbReference type="InterPro" id="IPR000408">
    <property type="entry name" value="Reg_chr_condens"/>
</dbReference>
<dbReference type="Pfam" id="PF13540">
    <property type="entry name" value="RCC1_2"/>
    <property type="match status" value="1"/>
</dbReference>
<dbReference type="EMBL" id="CP098251">
    <property type="protein sequence ID" value="WAV90358.1"/>
    <property type="molecule type" value="Genomic_DNA"/>
</dbReference>
<dbReference type="Gene3D" id="2.130.10.30">
    <property type="entry name" value="Regulator of chromosome condensation 1/beta-lactamase-inhibitor protein II"/>
    <property type="match status" value="1"/>
</dbReference>
<gene>
    <name evidence="1" type="ORF">NB646_05655</name>
</gene>
<accession>A0A9E9NS69</accession>
<dbReference type="GO" id="GO:0005737">
    <property type="term" value="C:cytoplasm"/>
    <property type="evidence" value="ECO:0007669"/>
    <property type="project" value="TreeGrafter"/>
</dbReference>